<evidence type="ECO:0000313" key="9">
    <source>
        <dbReference type="EMBL" id="KAK3094983.1"/>
    </source>
</evidence>
<dbReference type="InterPro" id="IPR028082">
    <property type="entry name" value="Peripla_BP_I"/>
</dbReference>
<keyword evidence="3" id="KW-0732">Signal</keyword>
<sequence>MDKGLRINQRDQWATVADLGRPSATEIAEGVVSNALTTRSRRRRLFVITCYADTLREMLLKAHGLGMTEGDYAFIYYRSFIGDSFGDYSWKRGDSSDQIAMDAYEALLIVTLMKPNTTEFVDFENEVKTAAKDKYGYDYGHYDVNPFVTAYHDAFLIYGDVVNETIADGGDIFDGENITGKMRNRTFDGITGKLRIDENGDRETDFTLLDMDPVSGNYNVVGFYHGSNGVFEWHEVHRIHWPNNAGPPVNMPKCGYTGDAPECQNYGCIK</sequence>
<protein>
    <recommendedName>
        <fullName evidence="8">Receptor ligand binding region domain-containing protein</fullName>
    </recommendedName>
</protein>
<accession>A0AA89C0X2</accession>
<dbReference type="GO" id="GO:0038023">
    <property type="term" value="F:signaling receptor activity"/>
    <property type="evidence" value="ECO:0007669"/>
    <property type="project" value="TreeGrafter"/>
</dbReference>
<organism evidence="9 10">
    <name type="scientific">Pinctada imbricata</name>
    <name type="common">Atlantic pearl-oyster</name>
    <name type="synonym">Pinctada martensii</name>
    <dbReference type="NCBI Taxonomy" id="66713"/>
    <lineage>
        <taxon>Eukaryota</taxon>
        <taxon>Metazoa</taxon>
        <taxon>Spiralia</taxon>
        <taxon>Lophotrochozoa</taxon>
        <taxon>Mollusca</taxon>
        <taxon>Bivalvia</taxon>
        <taxon>Autobranchia</taxon>
        <taxon>Pteriomorphia</taxon>
        <taxon>Pterioida</taxon>
        <taxon>Pterioidea</taxon>
        <taxon>Pteriidae</taxon>
        <taxon>Pinctada</taxon>
    </lineage>
</organism>
<evidence type="ECO:0000256" key="7">
    <source>
        <dbReference type="ARBA" id="ARBA00023180"/>
    </source>
</evidence>
<dbReference type="InterPro" id="IPR001170">
    <property type="entry name" value="ANPR/GUC"/>
</dbReference>
<evidence type="ECO:0000259" key="8">
    <source>
        <dbReference type="Pfam" id="PF01094"/>
    </source>
</evidence>
<comment type="subcellular location">
    <subcellularLocation>
        <location evidence="1">Membrane</location>
        <topology evidence="1">Single-pass type I membrane protein</topology>
    </subcellularLocation>
</comment>
<evidence type="ECO:0000256" key="2">
    <source>
        <dbReference type="ARBA" id="ARBA00022692"/>
    </source>
</evidence>
<dbReference type="PANTHER" id="PTHR44755">
    <property type="entry name" value="NATRIURETIC PEPTIDE RECEPTOR 3-RELATED"/>
    <property type="match status" value="1"/>
</dbReference>
<evidence type="ECO:0000256" key="4">
    <source>
        <dbReference type="ARBA" id="ARBA00022989"/>
    </source>
</evidence>
<dbReference type="SUPFAM" id="SSF53822">
    <property type="entry name" value="Periplasmic binding protein-like I"/>
    <property type="match status" value="1"/>
</dbReference>
<keyword evidence="7" id="KW-0325">Glycoprotein</keyword>
<dbReference type="Gene3D" id="3.40.50.2300">
    <property type="match status" value="2"/>
</dbReference>
<dbReference type="Proteomes" id="UP001186944">
    <property type="component" value="Unassembled WGS sequence"/>
</dbReference>
<reference evidence="9" key="1">
    <citation type="submission" date="2019-08" db="EMBL/GenBank/DDBJ databases">
        <title>The improved chromosome-level genome for the pearl oyster Pinctada fucata martensii using PacBio sequencing and Hi-C.</title>
        <authorList>
            <person name="Zheng Z."/>
        </authorList>
    </citation>
    <scope>NUCLEOTIDE SEQUENCE</scope>
    <source>
        <strain evidence="9">ZZ-2019</strain>
        <tissue evidence="9">Adductor muscle</tissue>
    </source>
</reference>
<evidence type="ECO:0000256" key="3">
    <source>
        <dbReference type="ARBA" id="ARBA00022729"/>
    </source>
</evidence>
<dbReference type="PRINTS" id="PR00255">
    <property type="entry name" value="NATPEPTIDER"/>
</dbReference>
<dbReference type="PANTHER" id="PTHR44755:SF11">
    <property type="entry name" value="ATRIAL NATRIURETIC PEPTIDE RECEPTOR 3 ISOFORM X1"/>
    <property type="match status" value="1"/>
</dbReference>
<comment type="caution">
    <text evidence="9">The sequence shown here is derived from an EMBL/GenBank/DDBJ whole genome shotgun (WGS) entry which is preliminary data.</text>
</comment>
<feature type="domain" description="Receptor ligand binding region" evidence="8">
    <location>
        <begin position="29"/>
        <end position="212"/>
    </location>
</feature>
<keyword evidence="5" id="KW-0472">Membrane</keyword>
<dbReference type="InterPro" id="IPR052612">
    <property type="entry name" value="ANP_Clearance_Receptor"/>
</dbReference>
<dbReference type="InterPro" id="IPR001828">
    <property type="entry name" value="ANF_lig-bd_rcpt"/>
</dbReference>
<keyword evidence="4" id="KW-1133">Transmembrane helix</keyword>
<dbReference type="GO" id="GO:0007165">
    <property type="term" value="P:signal transduction"/>
    <property type="evidence" value="ECO:0007669"/>
    <property type="project" value="TreeGrafter"/>
</dbReference>
<evidence type="ECO:0000313" key="10">
    <source>
        <dbReference type="Proteomes" id="UP001186944"/>
    </source>
</evidence>
<dbReference type="GO" id="GO:0017046">
    <property type="term" value="F:peptide hormone binding"/>
    <property type="evidence" value="ECO:0007669"/>
    <property type="project" value="TreeGrafter"/>
</dbReference>
<evidence type="ECO:0000256" key="6">
    <source>
        <dbReference type="ARBA" id="ARBA00023170"/>
    </source>
</evidence>
<keyword evidence="2" id="KW-0812">Transmembrane</keyword>
<dbReference type="EMBL" id="VSWD01000008">
    <property type="protein sequence ID" value="KAK3094983.1"/>
    <property type="molecule type" value="Genomic_DNA"/>
</dbReference>
<keyword evidence="6" id="KW-0675">Receptor</keyword>
<evidence type="ECO:0000256" key="1">
    <source>
        <dbReference type="ARBA" id="ARBA00004479"/>
    </source>
</evidence>
<proteinExistence type="predicted"/>
<dbReference type="AlphaFoldDB" id="A0AA89C0X2"/>
<evidence type="ECO:0000256" key="5">
    <source>
        <dbReference type="ARBA" id="ARBA00023136"/>
    </source>
</evidence>
<name>A0AA89C0X2_PINIB</name>
<dbReference type="Pfam" id="PF01094">
    <property type="entry name" value="ANF_receptor"/>
    <property type="match status" value="1"/>
</dbReference>
<dbReference type="GO" id="GO:0016020">
    <property type="term" value="C:membrane"/>
    <property type="evidence" value="ECO:0007669"/>
    <property type="project" value="UniProtKB-SubCell"/>
</dbReference>
<keyword evidence="10" id="KW-1185">Reference proteome</keyword>
<gene>
    <name evidence="9" type="ORF">FSP39_008731</name>
</gene>